<sequence length="311" mass="35181">MTLSRGIYIINNAGVPLSMDIDCGSSADGTKILGWHDDNFNWNHLWLVEPVDGKTDTFTVRSLIAGTYMTLAGGSQADETPITGRRRSSGLHALHQEWIIKRSMDKDKESYKMKNYASGTFADLYHGGSSNGTPIYGCKGPGFKTHDKDSWHQYWTFKRRSLSSAEIKKIIMGNKFHLSLSKLTVNKSYKSFQVDGEYLILPQSLWEEIWLNSTDLSGKKRRREIFDYDDFALTMKAAVAQWGAKTCDHADGFSIFCGLMLGRSLKSPREGRAYNFTISDDHSGVVFFDPQDNKFIMEPDKIDCDASHFYV</sequence>
<accession>A0AA39MS21</accession>
<evidence type="ECO:0000313" key="3">
    <source>
        <dbReference type="EMBL" id="KAK0444153.1"/>
    </source>
</evidence>
<evidence type="ECO:0008006" key="5">
    <source>
        <dbReference type="Google" id="ProtNLM"/>
    </source>
</evidence>
<dbReference type="InterPro" id="IPR038765">
    <property type="entry name" value="Papain-like_cys_pep_sf"/>
</dbReference>
<dbReference type="Gene3D" id="3.30.460.70">
    <property type="match status" value="1"/>
</dbReference>
<dbReference type="Proteomes" id="UP001175226">
    <property type="component" value="Unassembled WGS sequence"/>
</dbReference>
<feature type="domain" description="Agglutinin C-terminal" evidence="2">
    <location>
        <begin position="198"/>
        <end position="295"/>
    </location>
</feature>
<evidence type="ECO:0000259" key="2">
    <source>
        <dbReference type="Pfam" id="PF18021"/>
    </source>
</evidence>
<dbReference type="Gene3D" id="2.80.10.50">
    <property type="match status" value="1"/>
</dbReference>
<dbReference type="AlphaFoldDB" id="A0AA39MS21"/>
<reference evidence="3" key="1">
    <citation type="submission" date="2023-06" db="EMBL/GenBank/DDBJ databases">
        <authorList>
            <consortium name="Lawrence Berkeley National Laboratory"/>
            <person name="Ahrendt S."/>
            <person name="Sahu N."/>
            <person name="Indic B."/>
            <person name="Wong-Bajracharya J."/>
            <person name="Merenyi Z."/>
            <person name="Ke H.-M."/>
            <person name="Monk M."/>
            <person name="Kocsube S."/>
            <person name="Drula E."/>
            <person name="Lipzen A."/>
            <person name="Balint B."/>
            <person name="Henrissat B."/>
            <person name="Andreopoulos B."/>
            <person name="Martin F.M."/>
            <person name="Harder C.B."/>
            <person name="Rigling D."/>
            <person name="Ford K.L."/>
            <person name="Foster G.D."/>
            <person name="Pangilinan J."/>
            <person name="Papanicolaou A."/>
            <person name="Barry K."/>
            <person name="LaButti K."/>
            <person name="Viragh M."/>
            <person name="Koriabine M."/>
            <person name="Yan M."/>
            <person name="Riley R."/>
            <person name="Champramary S."/>
            <person name="Plett K.L."/>
            <person name="Tsai I.J."/>
            <person name="Slot J."/>
            <person name="Sipos G."/>
            <person name="Plett J."/>
            <person name="Nagy L.G."/>
            <person name="Grigoriev I.V."/>
        </authorList>
    </citation>
    <scope>NUCLEOTIDE SEQUENCE</scope>
    <source>
        <strain evidence="3">FPL87.14</strain>
    </source>
</reference>
<dbReference type="InterPro" id="IPR035992">
    <property type="entry name" value="Ricin_B-like_lectins"/>
</dbReference>
<evidence type="ECO:0000259" key="1">
    <source>
        <dbReference type="Pfam" id="PF14200"/>
    </source>
</evidence>
<keyword evidence="4" id="KW-1185">Reference proteome</keyword>
<dbReference type="Pfam" id="PF18021">
    <property type="entry name" value="Agglutinin_C"/>
    <property type="match status" value="1"/>
</dbReference>
<organism evidence="3 4">
    <name type="scientific">Armillaria borealis</name>
    <dbReference type="NCBI Taxonomy" id="47425"/>
    <lineage>
        <taxon>Eukaryota</taxon>
        <taxon>Fungi</taxon>
        <taxon>Dikarya</taxon>
        <taxon>Basidiomycota</taxon>
        <taxon>Agaricomycotina</taxon>
        <taxon>Agaricomycetes</taxon>
        <taxon>Agaricomycetidae</taxon>
        <taxon>Agaricales</taxon>
        <taxon>Marasmiineae</taxon>
        <taxon>Physalacriaceae</taxon>
        <taxon>Armillaria</taxon>
    </lineage>
</organism>
<gene>
    <name evidence="3" type="ORF">EV421DRAFT_1903262</name>
</gene>
<dbReference type="SUPFAM" id="SSF50370">
    <property type="entry name" value="Ricin B-like lectins"/>
    <property type="match status" value="1"/>
</dbReference>
<feature type="domain" description="Ricin B lectin" evidence="1">
    <location>
        <begin position="43"/>
        <end position="135"/>
    </location>
</feature>
<dbReference type="InterPro" id="IPR040600">
    <property type="entry name" value="Agglutinin_C"/>
</dbReference>
<evidence type="ECO:0000313" key="4">
    <source>
        <dbReference type="Proteomes" id="UP001175226"/>
    </source>
</evidence>
<protein>
    <recommendedName>
        <fullName evidence="5">Ricin B lectin domain-containing protein</fullName>
    </recommendedName>
</protein>
<dbReference type="EMBL" id="JAUEPT010000020">
    <property type="protein sequence ID" value="KAK0444153.1"/>
    <property type="molecule type" value="Genomic_DNA"/>
</dbReference>
<name>A0AA39MS21_9AGAR</name>
<proteinExistence type="predicted"/>
<dbReference type="Pfam" id="PF14200">
    <property type="entry name" value="RicinB_lectin_2"/>
    <property type="match status" value="1"/>
</dbReference>
<dbReference type="InterPro" id="IPR000772">
    <property type="entry name" value="Ricin_B_lectin"/>
</dbReference>
<dbReference type="SUPFAM" id="SSF54001">
    <property type="entry name" value="Cysteine proteinases"/>
    <property type="match status" value="1"/>
</dbReference>
<comment type="caution">
    <text evidence="3">The sequence shown here is derived from an EMBL/GenBank/DDBJ whole genome shotgun (WGS) entry which is preliminary data.</text>
</comment>